<dbReference type="EMBL" id="LN609528">
    <property type="protein sequence ID" value="CEF62765.1"/>
    <property type="molecule type" value="Genomic_DNA"/>
</dbReference>
<proteinExistence type="predicted"/>
<dbReference type="WormBase" id="SRAE_1000103500">
    <property type="protein sequence ID" value="SRP10557"/>
    <property type="gene ID" value="WBGene00257635"/>
</dbReference>
<dbReference type="WBParaSite" id="SRAE_1000103500.1">
    <property type="protein sequence ID" value="SRAE_1000103500.1"/>
    <property type="gene ID" value="WBGene00257635"/>
</dbReference>
<organism evidence="3">
    <name type="scientific">Strongyloides ratti</name>
    <name type="common">Parasitic roundworm</name>
    <dbReference type="NCBI Taxonomy" id="34506"/>
    <lineage>
        <taxon>Eukaryota</taxon>
        <taxon>Metazoa</taxon>
        <taxon>Ecdysozoa</taxon>
        <taxon>Nematoda</taxon>
        <taxon>Chromadorea</taxon>
        <taxon>Rhabditida</taxon>
        <taxon>Tylenchina</taxon>
        <taxon>Panagrolaimomorpha</taxon>
        <taxon>Strongyloidoidea</taxon>
        <taxon>Strongyloididae</taxon>
        <taxon>Strongyloides</taxon>
    </lineage>
</organism>
<keyword evidence="4" id="KW-1185">Reference proteome</keyword>
<reference evidence="3" key="2">
    <citation type="submission" date="2014-09" db="EMBL/GenBank/DDBJ databases">
        <authorList>
            <person name="Aslett A.Martin."/>
        </authorList>
    </citation>
    <scope>NUCLEOTIDE SEQUENCE</scope>
    <source>
        <strain evidence="3">ED321 Heterogonic</strain>
    </source>
</reference>
<feature type="compositionally biased region" description="Basic and acidic residues" evidence="1">
    <location>
        <begin position="121"/>
        <end position="136"/>
    </location>
</feature>
<dbReference type="AlphaFoldDB" id="A0A090KZ36"/>
<sequence length="136" mass="15850">MIKNIILTFVFLTFLSLSIATDTNSTKLVVNSKKLYVNAGQNSSKDNHVEVKKNKLSPAMIAAFAKYIEMIELFKSNKNFIKQFQEEVIKYLEKNKLVRQNMTEVILEEMRKKIKRSINPPREKEDNSNEKDDSDF</sequence>
<protein>
    <submittedName>
        <fullName evidence="3 5">Uncharacterized protein</fullName>
    </submittedName>
</protein>
<evidence type="ECO:0000313" key="5">
    <source>
        <dbReference type="WBParaSite" id="SRAE_1000103500.1"/>
    </source>
</evidence>
<evidence type="ECO:0000313" key="4">
    <source>
        <dbReference type="Proteomes" id="UP000035682"/>
    </source>
</evidence>
<dbReference type="RefSeq" id="XP_024501967.1">
    <property type="nucleotide sequence ID" value="XM_024647939.1"/>
</dbReference>
<evidence type="ECO:0000313" key="6">
    <source>
        <dbReference type="WormBase" id="SRAE_1000103500"/>
    </source>
</evidence>
<reference evidence="4" key="1">
    <citation type="submission" date="2014-09" db="EMBL/GenBank/DDBJ databases">
        <authorList>
            <person name="Martin A.A."/>
        </authorList>
    </citation>
    <scope>NUCLEOTIDE SEQUENCE</scope>
    <source>
        <strain evidence="4">ED321</strain>
    </source>
</reference>
<accession>A0A090KZ36</accession>
<evidence type="ECO:0000256" key="1">
    <source>
        <dbReference type="SAM" id="MobiDB-lite"/>
    </source>
</evidence>
<gene>
    <name evidence="3 5 6" type="ORF">SRAE_1000103500</name>
</gene>
<dbReference type="GeneID" id="36375130"/>
<reference evidence="5" key="3">
    <citation type="submission" date="2020-12" db="UniProtKB">
        <authorList>
            <consortium name="WormBaseParasite"/>
        </authorList>
    </citation>
    <scope>IDENTIFICATION</scope>
</reference>
<feature type="signal peptide" evidence="2">
    <location>
        <begin position="1"/>
        <end position="20"/>
    </location>
</feature>
<dbReference type="Proteomes" id="UP000035682">
    <property type="component" value="Unplaced"/>
</dbReference>
<feature type="chain" id="PRO_5015030263" evidence="2">
    <location>
        <begin position="21"/>
        <end position="136"/>
    </location>
</feature>
<dbReference type="CTD" id="36375130"/>
<feature type="region of interest" description="Disordered" evidence="1">
    <location>
        <begin position="114"/>
        <end position="136"/>
    </location>
</feature>
<evidence type="ECO:0000256" key="2">
    <source>
        <dbReference type="SAM" id="SignalP"/>
    </source>
</evidence>
<name>A0A090KZ36_STRRB</name>
<keyword evidence="2" id="KW-0732">Signal</keyword>
<evidence type="ECO:0000313" key="3">
    <source>
        <dbReference type="EMBL" id="CEF62765.1"/>
    </source>
</evidence>